<dbReference type="InterPro" id="IPR014174">
    <property type="entry name" value="CRISPR-assoc_prot_Cas6/Cmx6"/>
</dbReference>
<reference evidence="1" key="2">
    <citation type="submission" date="2023-04" db="EMBL/GenBank/DDBJ databases">
        <authorList>
            <person name="Beletskiy A.V."/>
            <person name="Mardanov A.V."/>
            <person name="Ravin N.V."/>
        </authorList>
    </citation>
    <scope>NUCLEOTIDE SEQUENCE</scope>
    <source>
        <strain evidence="1">GKL-01</strain>
    </source>
</reference>
<dbReference type="NCBIfam" id="TIGR02807">
    <property type="entry name" value="cas6_cmx6"/>
    <property type="match status" value="1"/>
</dbReference>
<dbReference type="Pfam" id="PF09559">
    <property type="entry name" value="Cas6"/>
    <property type="match status" value="1"/>
</dbReference>
<name>A0AA95KKJ6_9GAMM</name>
<dbReference type="Proteomes" id="UP001300672">
    <property type="component" value="Chromosome"/>
</dbReference>
<reference evidence="1" key="1">
    <citation type="journal article" date="2023" name="Int. J. Mol. Sci.">
        <title>Metagenomics Revealed a New Genus 'Candidatus Thiocaldithrix dubininis' gen. nov., sp. nov. and a New Species 'Candidatus Thiothrix putei' sp. nov. in the Family Thiotrichaceae, Some Members of Which Have Traits of Both Na+- and H+-Motive Energetics.</title>
        <authorList>
            <person name="Ravin N.V."/>
            <person name="Muntyan M.S."/>
            <person name="Smolyakov D.D."/>
            <person name="Rudenko T.S."/>
            <person name="Beletsky A.V."/>
            <person name="Mardanov A.V."/>
            <person name="Grabovich M.Y."/>
        </authorList>
    </citation>
    <scope>NUCLEOTIDE SEQUENCE</scope>
    <source>
        <strain evidence="1">GKL-01</strain>
    </source>
</reference>
<dbReference type="AlphaFoldDB" id="A0AA95KKJ6"/>
<organism evidence="1">
    <name type="scientific">Candidatus Thiocaldithrix dubininis</name>
    <dbReference type="NCBI Taxonomy" id="3080823"/>
    <lineage>
        <taxon>Bacteria</taxon>
        <taxon>Pseudomonadati</taxon>
        <taxon>Pseudomonadota</taxon>
        <taxon>Gammaproteobacteria</taxon>
        <taxon>Thiotrichales</taxon>
        <taxon>Thiotrichaceae</taxon>
        <taxon>Candidatus Thiocaldithrix</taxon>
    </lineage>
</organism>
<dbReference type="KEGG" id="tdu:QJT80_02735"/>
<gene>
    <name evidence="1" type="primary">cas6</name>
    <name evidence="1" type="ORF">QJT80_02735</name>
</gene>
<evidence type="ECO:0000313" key="1">
    <source>
        <dbReference type="EMBL" id="WGZ91397.1"/>
    </source>
</evidence>
<proteinExistence type="predicted"/>
<accession>A0AA95KKJ6</accession>
<protein>
    <submittedName>
        <fullName evidence="1">Type I-MYXAN CRISPR-associated protein Cas6/Cmx6</fullName>
    </submittedName>
</protein>
<sequence>MFWQEDEDKTLPFIAPDDVLDVSFAMQAKRLPLDHAWLLSQALQQHLPWLAHEPLAGIHTIHVAESGNGWERPDDAQHQWLLPSKRTRLMLRIPKTRLETVRELAGKTLQLDDCPLQVGDMKTKPFTNAAVLFARYIVSSATESEPEFLQRMAQDIKQVADFKVKKMMCGKTYQLHTPAAPLVTRHLMIADLDNDASIRLQQYGLGGAHLMGCGLLLPHKSIKTLKPTE</sequence>
<dbReference type="EMBL" id="CP124755">
    <property type="protein sequence ID" value="WGZ91397.1"/>
    <property type="molecule type" value="Genomic_DNA"/>
</dbReference>